<evidence type="ECO:0000259" key="3">
    <source>
        <dbReference type="SMART" id="SM00964"/>
    </source>
</evidence>
<dbReference type="SUPFAM" id="SSF48092">
    <property type="entry name" value="Transcription factor STAT-4 N-domain"/>
    <property type="match status" value="1"/>
</dbReference>
<keyword evidence="1" id="KW-0727">SH2 domain</keyword>
<dbReference type="InterPro" id="IPR036535">
    <property type="entry name" value="STAT_N_sf"/>
</dbReference>
<accession>A0ABN7TAB4</accession>
<evidence type="ECO:0000313" key="5">
    <source>
        <dbReference type="Proteomes" id="UP001158576"/>
    </source>
</evidence>
<dbReference type="PANTHER" id="PTHR11801">
    <property type="entry name" value="SIGNAL TRANSDUCER AND ACTIVATOR OF TRANSCRIPTION"/>
    <property type="match status" value="1"/>
</dbReference>
<evidence type="ECO:0000256" key="1">
    <source>
        <dbReference type="ARBA" id="ARBA00022999"/>
    </source>
</evidence>
<dbReference type="Proteomes" id="UP001158576">
    <property type="component" value="Chromosome 2"/>
</dbReference>
<feature type="region of interest" description="Disordered" evidence="2">
    <location>
        <begin position="137"/>
        <end position="156"/>
    </location>
</feature>
<evidence type="ECO:0000256" key="2">
    <source>
        <dbReference type="SAM" id="MobiDB-lite"/>
    </source>
</evidence>
<keyword evidence="5" id="KW-1185">Reference proteome</keyword>
<evidence type="ECO:0000313" key="4">
    <source>
        <dbReference type="EMBL" id="CAG5113112.1"/>
    </source>
</evidence>
<sequence>MSNMPAESSGVSLWSRVRELEGDALRQIQSLYDTNFPIEFRHYFAEIIERQPWDQIDPDQAADESQAKFILDNFLGEINRQCELLSDGGDFLQRLRFSEIGQHFKNVYGNHPMELVRIVKKILSIETRLVQEATAANMNGQDDVKPSTGSEKNGKINKDLEHLYALTQDAESDLRRERRFSGS</sequence>
<name>A0ABN7TAB4_OIKDI</name>
<feature type="domain" description="STAT transcription factor protein interaction" evidence="3">
    <location>
        <begin position="12"/>
        <end position="136"/>
    </location>
</feature>
<dbReference type="InterPro" id="IPR001217">
    <property type="entry name" value="STAT"/>
</dbReference>
<dbReference type="EMBL" id="OU015567">
    <property type="protein sequence ID" value="CAG5113112.1"/>
    <property type="molecule type" value="Genomic_DNA"/>
</dbReference>
<organism evidence="4 5">
    <name type="scientific">Oikopleura dioica</name>
    <name type="common">Tunicate</name>
    <dbReference type="NCBI Taxonomy" id="34765"/>
    <lineage>
        <taxon>Eukaryota</taxon>
        <taxon>Metazoa</taxon>
        <taxon>Chordata</taxon>
        <taxon>Tunicata</taxon>
        <taxon>Appendicularia</taxon>
        <taxon>Copelata</taxon>
        <taxon>Oikopleuridae</taxon>
        <taxon>Oikopleura</taxon>
    </lineage>
</organism>
<dbReference type="Pfam" id="PF02865">
    <property type="entry name" value="STAT_int"/>
    <property type="match status" value="1"/>
</dbReference>
<proteinExistence type="predicted"/>
<dbReference type="SMART" id="SM00964">
    <property type="entry name" value="STAT_int"/>
    <property type="match status" value="1"/>
</dbReference>
<protein>
    <submittedName>
        <fullName evidence="4">Oidioi.mRNA.OKI2018_I69.chr2.g7253.t1.cds</fullName>
    </submittedName>
</protein>
<reference evidence="4 5" key="1">
    <citation type="submission" date="2021-04" db="EMBL/GenBank/DDBJ databases">
        <authorList>
            <person name="Bliznina A."/>
        </authorList>
    </citation>
    <scope>NUCLEOTIDE SEQUENCE [LARGE SCALE GENOMIC DNA]</scope>
</reference>
<gene>
    <name evidence="4" type="ORF">OKIOD_LOCUS16018</name>
</gene>
<dbReference type="Gene3D" id="1.10.532.10">
    <property type="entry name" value="STAT transcription factor, N-terminal domain"/>
    <property type="match status" value="1"/>
</dbReference>
<dbReference type="InterPro" id="IPR013799">
    <property type="entry name" value="STAT_TF_prot_interaction"/>
</dbReference>